<evidence type="ECO:0000313" key="1">
    <source>
        <dbReference type="EMBL" id="AMM44111.1"/>
    </source>
</evidence>
<evidence type="ECO:0000313" key="2">
    <source>
        <dbReference type="Proteomes" id="UP000223891"/>
    </source>
</evidence>
<dbReference type="Proteomes" id="UP000223891">
    <property type="component" value="Segment"/>
</dbReference>
<dbReference type="InterPro" id="IPR013320">
    <property type="entry name" value="ConA-like_dom_sf"/>
</dbReference>
<dbReference type="Pfam" id="PF13385">
    <property type="entry name" value="Laminin_G_3"/>
    <property type="match status" value="1"/>
</dbReference>
<accession>A0A1L2CVR3</accession>
<name>A0A1L2CVR3_9CAUD</name>
<proteinExistence type="predicted"/>
<organism evidence="1 2">
    <name type="scientific">Pectobacterium phage vB_PcaM_CBB</name>
    <dbReference type="NCBI Taxonomy" id="2772511"/>
    <lineage>
        <taxon>Viruses</taxon>
        <taxon>Duplodnaviria</taxon>
        <taxon>Heunggongvirae</taxon>
        <taxon>Uroviricota</taxon>
        <taxon>Caudoviricetes</taxon>
        <taxon>Mimasvirus</taxon>
        <taxon>Mimasvirus CBB</taxon>
    </lineage>
</organism>
<protein>
    <submittedName>
        <fullName evidence="1">Structural protein</fullName>
    </submittedName>
</protein>
<dbReference type="SUPFAM" id="SSF49899">
    <property type="entry name" value="Concanavalin A-like lectins/glucanases"/>
    <property type="match status" value="1"/>
</dbReference>
<sequence>MLPFARIIKYANVIVEYATKFLLHANNGKIDIAKPTRVINTVGSVPVPTTPAIIGNSYDFRYGYYTISAVDRADTTIGTGQDFTLEWYAYCTNNTSNNWYMSSGTGTTSGLKIYSGSLYLQGRAKGGSVSSSANIPLNTWTHFCILQHSGNVYLYINGILKITLTSDIWGDNNTPLRIGGYETNSLAYYDQIRITNKALYNGGSTITVPTPPLNLTN</sequence>
<dbReference type="EMBL" id="KU574722">
    <property type="protein sequence ID" value="AMM44111.1"/>
    <property type="molecule type" value="Genomic_DNA"/>
</dbReference>
<reference evidence="2" key="1">
    <citation type="submission" date="2016-01" db="EMBL/GenBank/DDBJ databases">
        <title>Isolation and Characterization of Enterobacteria phage CBB.</title>
        <authorList>
            <person name="Buttimer C.T.H."/>
            <person name="Hendrix H."/>
            <person name="Alexandre H."/>
            <person name="O'Mahony J."/>
            <person name="Lavigne R."/>
            <person name="Coffey A."/>
        </authorList>
    </citation>
    <scope>NUCLEOTIDE SEQUENCE [LARGE SCALE GENOMIC DNA]</scope>
</reference>
<dbReference type="Gene3D" id="2.60.120.200">
    <property type="match status" value="1"/>
</dbReference>
<gene>
    <name evidence="1" type="ORF">CBB_548</name>
</gene>
<keyword evidence="2" id="KW-1185">Reference proteome</keyword>